<dbReference type="PROSITE" id="PS00606">
    <property type="entry name" value="KS3_1"/>
    <property type="match status" value="1"/>
</dbReference>
<dbReference type="InterPro" id="IPR049552">
    <property type="entry name" value="PKS_DH_N"/>
</dbReference>
<dbReference type="PANTHER" id="PTHR43775">
    <property type="entry name" value="FATTY ACID SYNTHASE"/>
    <property type="match status" value="1"/>
</dbReference>
<feature type="region of interest" description="C-terminal hotdog fold" evidence="7">
    <location>
        <begin position="1083"/>
        <end position="1241"/>
    </location>
</feature>
<dbReference type="SUPFAM" id="SSF51735">
    <property type="entry name" value="NAD(P)-binding Rossmann-fold domains"/>
    <property type="match status" value="3"/>
</dbReference>
<dbReference type="Pfam" id="PF13602">
    <property type="entry name" value="ADH_zinc_N_2"/>
    <property type="match status" value="1"/>
</dbReference>
<dbReference type="InterPro" id="IPR020806">
    <property type="entry name" value="PKS_PP-bd"/>
</dbReference>
<dbReference type="Pfam" id="PF00550">
    <property type="entry name" value="PP-binding"/>
    <property type="match status" value="1"/>
</dbReference>
<reference evidence="11 12" key="1">
    <citation type="submission" date="2018-10" db="EMBL/GenBank/DDBJ databases">
        <title>Fifty Aureobasidium pullulans genomes reveal a recombining polyextremotolerant generalist.</title>
        <authorList>
            <person name="Gostincar C."/>
            <person name="Turk M."/>
            <person name="Zajc J."/>
            <person name="Gunde-Cimerman N."/>
        </authorList>
    </citation>
    <scope>NUCLEOTIDE SEQUENCE [LARGE SCALE GENOMIC DNA]</scope>
    <source>
        <strain evidence="11 12">EXF-1645</strain>
    </source>
</reference>
<dbReference type="InterPro" id="IPR020841">
    <property type="entry name" value="PKS_Beta-ketoAc_synthase_dom"/>
</dbReference>
<dbReference type="InterPro" id="IPR016035">
    <property type="entry name" value="Acyl_Trfase/lysoPLipase"/>
</dbReference>
<dbReference type="Gene3D" id="3.30.559.30">
    <property type="entry name" value="Nonribosomal peptide synthetase, condensation domain"/>
    <property type="match status" value="1"/>
</dbReference>
<dbReference type="Gene3D" id="3.40.366.10">
    <property type="entry name" value="Malonyl-Coenzyme A Acyl Carrier Protein, domain 2"/>
    <property type="match status" value="1"/>
</dbReference>
<dbReference type="GO" id="GO:0016874">
    <property type="term" value="F:ligase activity"/>
    <property type="evidence" value="ECO:0007669"/>
    <property type="project" value="UniProtKB-KW"/>
</dbReference>
<comment type="caution">
    <text evidence="11">The sequence shown here is derived from an EMBL/GenBank/DDBJ whole genome shotgun (WGS) entry which is preliminary data.</text>
</comment>
<dbReference type="InterPro" id="IPR020843">
    <property type="entry name" value="ER"/>
</dbReference>
<dbReference type="InterPro" id="IPR023213">
    <property type="entry name" value="CAT-like_dom_sf"/>
</dbReference>
<dbReference type="GO" id="GO:0004315">
    <property type="term" value="F:3-oxoacyl-[acyl-carrier-protein] synthase activity"/>
    <property type="evidence" value="ECO:0007669"/>
    <property type="project" value="InterPro"/>
</dbReference>
<evidence type="ECO:0000256" key="4">
    <source>
        <dbReference type="ARBA" id="ARBA00022679"/>
    </source>
</evidence>
<dbReference type="InterPro" id="IPR018201">
    <property type="entry name" value="Ketoacyl_synth_AS"/>
</dbReference>
<evidence type="ECO:0000256" key="3">
    <source>
        <dbReference type="ARBA" id="ARBA00022598"/>
    </source>
</evidence>
<dbReference type="InterPro" id="IPR014031">
    <property type="entry name" value="Ketoacyl_synth_C"/>
</dbReference>
<dbReference type="EMBL" id="QZBZ01000195">
    <property type="protein sequence ID" value="TIA33421.1"/>
    <property type="molecule type" value="Genomic_DNA"/>
</dbReference>
<dbReference type="InterPro" id="IPR001227">
    <property type="entry name" value="Ac_transferase_dom_sf"/>
</dbReference>
<dbReference type="InterPro" id="IPR013968">
    <property type="entry name" value="PKS_KR"/>
</dbReference>
<dbReference type="InterPro" id="IPR049900">
    <property type="entry name" value="PKS_mFAS_DH"/>
</dbReference>
<dbReference type="InterPro" id="IPR036291">
    <property type="entry name" value="NAD(P)-bd_dom_sf"/>
</dbReference>
<keyword evidence="4" id="KW-0808">Transferase</keyword>
<evidence type="ECO:0000313" key="12">
    <source>
        <dbReference type="Proteomes" id="UP000308724"/>
    </source>
</evidence>
<dbReference type="Pfam" id="PF21089">
    <property type="entry name" value="PKS_DH_N"/>
    <property type="match status" value="1"/>
</dbReference>
<dbReference type="InterPro" id="IPR011032">
    <property type="entry name" value="GroES-like_sf"/>
</dbReference>
<dbReference type="PROSITE" id="PS50075">
    <property type="entry name" value="CARRIER"/>
    <property type="match status" value="1"/>
</dbReference>
<dbReference type="GO" id="GO:0016491">
    <property type="term" value="F:oxidoreductase activity"/>
    <property type="evidence" value="ECO:0007669"/>
    <property type="project" value="UniProtKB-KW"/>
</dbReference>
<feature type="active site" description="Proton acceptor; for dehydratase activity" evidence="7">
    <location>
        <position position="965"/>
    </location>
</feature>
<dbReference type="InterPro" id="IPR006162">
    <property type="entry name" value="Ppantetheine_attach_site"/>
</dbReference>
<dbReference type="GO" id="GO:0004312">
    <property type="term" value="F:fatty acid synthase activity"/>
    <property type="evidence" value="ECO:0007669"/>
    <property type="project" value="TreeGrafter"/>
</dbReference>
<dbReference type="FunFam" id="3.40.366.10:FF:000002">
    <property type="entry name" value="Probable polyketide synthase 2"/>
    <property type="match status" value="1"/>
</dbReference>
<dbReference type="SUPFAM" id="SSF52151">
    <property type="entry name" value="FabD/lysophospholipase-like"/>
    <property type="match status" value="1"/>
</dbReference>
<name>A0A4T0BGI7_AURPU</name>
<dbReference type="InterPro" id="IPR036736">
    <property type="entry name" value="ACP-like_sf"/>
</dbReference>
<dbReference type="Gene3D" id="3.30.70.3290">
    <property type="match status" value="1"/>
</dbReference>
<dbReference type="Gene3D" id="3.40.47.10">
    <property type="match status" value="1"/>
</dbReference>
<dbReference type="InterPro" id="IPR016036">
    <property type="entry name" value="Malonyl_transacylase_ACP-bd"/>
</dbReference>
<evidence type="ECO:0000259" key="9">
    <source>
        <dbReference type="PROSITE" id="PS52004"/>
    </source>
</evidence>
<dbReference type="Gene3D" id="3.40.50.720">
    <property type="entry name" value="NAD(P)-binding Rossmann-like Domain"/>
    <property type="match status" value="3"/>
</dbReference>
<keyword evidence="3" id="KW-0436">Ligase</keyword>
<keyword evidence="5" id="KW-0560">Oxidoreductase</keyword>
<dbReference type="Pfam" id="PF16197">
    <property type="entry name" value="KAsynt_C_assoc"/>
    <property type="match status" value="1"/>
</dbReference>
<dbReference type="CDD" id="cd05195">
    <property type="entry name" value="enoyl_red"/>
    <property type="match status" value="1"/>
</dbReference>
<dbReference type="SUPFAM" id="SSF50129">
    <property type="entry name" value="GroES-like"/>
    <property type="match status" value="1"/>
</dbReference>
<evidence type="ECO:0000256" key="6">
    <source>
        <dbReference type="ARBA" id="ARBA00023268"/>
    </source>
</evidence>
<gene>
    <name evidence="11" type="ORF">D6C78_07551</name>
</gene>
<evidence type="ECO:0000256" key="7">
    <source>
        <dbReference type="PROSITE-ProRule" id="PRU01363"/>
    </source>
</evidence>
<dbReference type="InterPro" id="IPR050091">
    <property type="entry name" value="PKS_NRPS_Biosynth_Enz"/>
</dbReference>
<sequence>MDVKSQRNAILLFTMDPSVICGMACRVPGAKCPSDLWKVLCEQRDLRSKIPADRFNVDAFYHPSGRHKGTTNARYGYFLDEDISKFDNEFFKISGKEAESMDPQQRILLEVVYEALEDANITLEDISGTKTAVYCGSFSNDYSTMISRDLAQYPQHTVTGIGNSILSNRISYFFNLHGPSVTLDTACSSSMMCFHMGNTSIQNGESDIAIVAGSALHFDMGTFITMTDFEMLSSDGRCRTFDAHGNGYARGEGVCAVVLRRRSEARTINAPVLAVVRASGSNHDGHKEGLTLPNGLAQACLIKDTYDSAQLTTKDTQYFEAHGTGTARGDPIELNTIGEVFASDRTDDLIVGSIKSNLGHLEGASGIAGIIKTVLCLQRGKIAPNMHFDTPNPLVDFTYLKIRVPTELQDWPVCDLRRASINSFGYGGSNVHVILEQYRPDTEPEHQCSVTPVTSSRPFLFPWSTHSHHAAKAMAVNMKEFLQDHEETPLYDLSHSLSVGRSMHQLRSFTVSDSISDLIGCLDILAVDETRWSQPRTMESKLRIGFVFTGQGAQYPEMCRQLIQHSPCFRESLCRCDKYLKSLPDGPDWSCVDELLKPVPRSLLHRTKYSQPLCVAIQLSLVELLRSWKIEPIAVVGHSSGEIAAAYAAGILSFESAIICGYYRGLHMSHATIPGAMLAVGLDELEVHELIKRYPGQVTLAAINAPTTMTLSGNEDAITAIQQDLESSKIFVRRLSVEHAFHSHHMNPLASAFEDSLSLCGRFNAQTAQIKMSSSVTARDSSARRMDPRYWADNMTDQVRFYDALADMLLDDREEKRVDILIEVGPHPTLQAPIRSCLESLDLQVVYLGSLDRKLPAYDSLLEMTGRLFKLGYPVDFRAINSVCSADQPHDSPPHIIKGSRIEGLPRHSWNHESRFWSETRLSRDHRLRPYRHSLLGFPVPGVPASCGFWRNFLRQSELPWLYQHVVDSKIVFPAAGYLSIVLEAGVRLFPRLKRAHMQDIVFKSACVLSTVDEGTEIITVFNPVVTSALNYSQNSFHFSISSFTKDGVTMEHCHGVFVAMFQAAVPISEAILCTEDIKRTTSTRCSKAAYYNRLHAIGLCYGPSFQLLTDSIESGQGIAIGELEFGPEKAIRADFDTYILHPALLDSSFHPIFAAVESTSNGPSQEMLVPTFIKSMTVNVHHDEQADALNSQRYYSVTNIESSSLRSVESSVSLCRSRQSHPSSHIHGLRMTAIGNDVSPDVLPRPLFFQLQWQPAFDCLKSMEHDSLQRAEAIQMTKLYTNQYPDADILLLAQDMDEIRMFLRAIDATHTILCHNLIIVPFTLLDKDEKATIETQFKLVTFADSLNGLEGFRLIVDLTSSQEPEQLSNLLHDNGFFISSSTNAKETTLELFLSNERLTIWRKSAVQTTSDGSSAAIVIADNVSQCTLDLVANIQAAHGGNPAVITFSELKIKPLTTDLIVLLSLDKDILSCPTKHEFEKLQMLLDSARILWITQSATHETRHPEQSMISGLLRTVQSEHENKRTMWLDLGLQFDPQESAATILTILRRHHLDNEFAYREGMLLIPRISINSNLNNRYQPSRGARQAKLEPFRTVEGPRNLALKIKETGLLDSLVLEEDEDTILSTNLGSDEVEVETKASALNFRDIAAAVGIIDDHKLGDELAGMVTRTGSNIRPDQFQPGDRVAVVRPGQGAHRSIVRSDARLCLKIGEMNFVTATSFPGILITAYYSLIEIGRLRRDEYCLIHAAAGGVGQMAIQLAQNVGARVIATVGSFEKREFLKKNFCLTDDMILSSRDDSFVPAVMQITNGRGFDLALNSLAGDLLRNTWKCIAPFGRMIEIGKRDIHENSKLDMDPFRANVIYASVDLITMYHKNKDLLGSLFRKCFSLVADGKILPPAPIHVYNYADVQKAFRTLQLGKTFGKIVLVPAVDDMVPVFQPVRRSTDIFKAGRYYLLVGGFGGIGRSLVEWMYRRGARKFAFLSRSGNTKPEARELLNWLVTRGAEAQVFQGDAADNEFVEDCVQKIGHRLSGIFQAAMVLRDGLFDQMTVEEWQTCISPKVHGTFNLHQATIHHALDFFACFSSSSAVVGSLGQANYAAANSYLDALMRYRRSSGLCGSTMNLGVVSEMGVVALDAGLERVLERMGYDTVDEKDVFRQVEEAVCSSSPSQLDLSFCVPYTEFHRTISGINLARTDLYWARKPLFYNLYAGLDVLALADNTSQNSLARLRRTLDPQKRLELLIVAFLDKVANVMGTPATSLRSDNPLSMYGLDSIVAVELRKWFYQICGLDVPLFEIMGAQSIDSLVKQVNDAIVVEKDVELAPIYPARIAQKQKVDNTGFQSRADTGPGILFLDFAPDIKTAPLTGFQQRLWNSHLTLEDRSALNLVLISTLRGKPNADLLRHAFIELMQRNESLRTAYLVSDKGESWQSIVPVQGPSYDEMDLRQEDDPIASLRRTISTRRKVTLEIERGEMLRITLFRIAQDDYRLLLVMHHLASDKSSTASFIRQLTDIYDALVSGRTLNRLTRPAMSYIQFSLWLEQRINSDDVSRDLSWWSKRLSCLPDPKRLFELTSPRRHQPARTTIEFCLEKQQLRRMRRFASRARASTFHFILAALRTFLQSHTHHEELVILMVDGSRVHPAFDDTLGYFVDLIPLRFQGLKNQALLPFSDVVSSTRSAILEAQSHTTIPFEAILQQLTRAGVVDPSRPLAQLVVNYVAVGRTPSFRTSDFTVDDICVQDIPGTFELAIEVLENEEDGLRFRIEYNSTIYAMSDMDCLGKELRSFLSDLIIDWHRPVTGVTRLVF</sequence>
<accession>A0A4T0BGI7</accession>
<dbReference type="InterPro" id="IPR032821">
    <property type="entry name" value="PKS_assoc"/>
</dbReference>
<dbReference type="InterPro" id="IPR042104">
    <property type="entry name" value="PKS_dehydratase_sf"/>
</dbReference>
<dbReference type="InterPro" id="IPR016039">
    <property type="entry name" value="Thiolase-like"/>
</dbReference>
<dbReference type="Pfam" id="PF00698">
    <property type="entry name" value="Acyl_transf_1"/>
    <property type="match status" value="1"/>
</dbReference>
<dbReference type="SMART" id="SM00825">
    <property type="entry name" value="PKS_KS"/>
    <property type="match status" value="1"/>
</dbReference>
<keyword evidence="1" id="KW-0596">Phosphopantetheine</keyword>
<dbReference type="InterPro" id="IPR057326">
    <property type="entry name" value="KR_dom"/>
</dbReference>
<evidence type="ECO:0000256" key="1">
    <source>
        <dbReference type="ARBA" id="ARBA00022450"/>
    </source>
</evidence>
<dbReference type="PROSITE" id="PS00012">
    <property type="entry name" value="PHOSPHOPANTETHEINE"/>
    <property type="match status" value="1"/>
</dbReference>
<dbReference type="FunFam" id="3.40.50.720:FF:000209">
    <property type="entry name" value="Polyketide synthase Pks12"/>
    <property type="match status" value="1"/>
</dbReference>
<evidence type="ECO:0000259" key="8">
    <source>
        <dbReference type="PROSITE" id="PS50075"/>
    </source>
</evidence>
<dbReference type="InterPro" id="IPR020807">
    <property type="entry name" value="PKS_DH"/>
</dbReference>
<dbReference type="PANTHER" id="PTHR43775:SF29">
    <property type="entry name" value="ASPERFURANONE POLYKETIDE SYNTHASE AFOG-RELATED"/>
    <property type="match status" value="1"/>
</dbReference>
<dbReference type="InterPro" id="IPR009081">
    <property type="entry name" value="PP-bd_ACP"/>
</dbReference>
<dbReference type="FunFam" id="3.40.47.10:FF:000019">
    <property type="entry name" value="Polyketide synthase type I"/>
    <property type="match status" value="1"/>
</dbReference>
<evidence type="ECO:0000256" key="5">
    <source>
        <dbReference type="ARBA" id="ARBA00023002"/>
    </source>
</evidence>
<dbReference type="InterPro" id="IPR013154">
    <property type="entry name" value="ADH-like_N"/>
</dbReference>
<dbReference type="Gene3D" id="3.30.559.10">
    <property type="entry name" value="Chloramphenicol acetyltransferase-like domain"/>
    <property type="match status" value="1"/>
</dbReference>
<dbReference type="InterPro" id="IPR049551">
    <property type="entry name" value="PKS_DH_C"/>
</dbReference>
<dbReference type="SMART" id="SM00822">
    <property type="entry name" value="PKS_KR"/>
    <property type="match status" value="1"/>
</dbReference>
<evidence type="ECO:0000313" key="11">
    <source>
        <dbReference type="EMBL" id="TIA33421.1"/>
    </source>
</evidence>
<organism evidence="11 12">
    <name type="scientific">Aureobasidium pullulans</name>
    <name type="common">Black yeast</name>
    <name type="synonym">Pullularia pullulans</name>
    <dbReference type="NCBI Taxonomy" id="5580"/>
    <lineage>
        <taxon>Eukaryota</taxon>
        <taxon>Fungi</taxon>
        <taxon>Dikarya</taxon>
        <taxon>Ascomycota</taxon>
        <taxon>Pezizomycotina</taxon>
        <taxon>Dothideomycetes</taxon>
        <taxon>Dothideomycetidae</taxon>
        <taxon>Dothideales</taxon>
        <taxon>Saccotheciaceae</taxon>
        <taxon>Aureobasidium</taxon>
    </lineage>
</organism>
<dbReference type="GO" id="GO:0006633">
    <property type="term" value="P:fatty acid biosynthetic process"/>
    <property type="evidence" value="ECO:0007669"/>
    <property type="project" value="InterPro"/>
</dbReference>
<dbReference type="Pfam" id="PF08659">
    <property type="entry name" value="KR"/>
    <property type="match status" value="1"/>
</dbReference>
<proteinExistence type="predicted"/>
<dbReference type="CDD" id="cd00833">
    <property type="entry name" value="PKS"/>
    <property type="match status" value="1"/>
</dbReference>
<dbReference type="SMART" id="SM00827">
    <property type="entry name" value="PKS_AT"/>
    <property type="match status" value="1"/>
</dbReference>
<dbReference type="InterPro" id="IPR001242">
    <property type="entry name" value="Condensation_dom"/>
</dbReference>
<dbReference type="SUPFAM" id="SSF55048">
    <property type="entry name" value="Probable ACP-binding domain of malonyl-CoA ACP transacylase"/>
    <property type="match status" value="1"/>
</dbReference>
<feature type="domain" description="Ketosynthase family 3 (KS3)" evidence="9">
    <location>
        <begin position="15"/>
        <end position="437"/>
    </location>
</feature>
<dbReference type="Gene3D" id="3.10.129.110">
    <property type="entry name" value="Polyketide synthase dehydratase"/>
    <property type="match status" value="1"/>
</dbReference>
<dbReference type="Pfam" id="PF00668">
    <property type="entry name" value="Condensation"/>
    <property type="match status" value="1"/>
</dbReference>
<dbReference type="SUPFAM" id="SSF53901">
    <property type="entry name" value="Thiolase-like"/>
    <property type="match status" value="1"/>
</dbReference>
<feature type="active site" description="Proton donor; for dehydratase activity" evidence="7">
    <location>
        <position position="1147"/>
    </location>
</feature>
<dbReference type="PROSITE" id="PS52019">
    <property type="entry name" value="PKS_MFAS_DH"/>
    <property type="match status" value="1"/>
</dbReference>
<dbReference type="Gene3D" id="3.90.180.10">
    <property type="entry name" value="Medium-chain alcohol dehydrogenases, catalytic domain"/>
    <property type="match status" value="1"/>
</dbReference>
<dbReference type="SMART" id="SM00826">
    <property type="entry name" value="PKS_DH"/>
    <property type="match status" value="1"/>
</dbReference>
<evidence type="ECO:0000259" key="10">
    <source>
        <dbReference type="PROSITE" id="PS52019"/>
    </source>
</evidence>
<dbReference type="SUPFAM" id="SSF52777">
    <property type="entry name" value="CoA-dependent acyltransferases"/>
    <property type="match status" value="2"/>
</dbReference>
<dbReference type="Gene3D" id="1.10.1200.10">
    <property type="entry name" value="ACP-like"/>
    <property type="match status" value="1"/>
</dbReference>
<dbReference type="Proteomes" id="UP000308724">
    <property type="component" value="Unassembled WGS sequence"/>
</dbReference>
<dbReference type="SUPFAM" id="SSF47336">
    <property type="entry name" value="ACP-like"/>
    <property type="match status" value="1"/>
</dbReference>
<dbReference type="GO" id="GO:0044550">
    <property type="term" value="P:secondary metabolite biosynthetic process"/>
    <property type="evidence" value="ECO:0007669"/>
    <property type="project" value="UniProtKB-ARBA"/>
</dbReference>
<dbReference type="Pfam" id="PF14765">
    <property type="entry name" value="PS-DH"/>
    <property type="match status" value="1"/>
</dbReference>
<feature type="domain" description="Carrier" evidence="8">
    <location>
        <begin position="2236"/>
        <end position="2313"/>
    </location>
</feature>
<dbReference type="Pfam" id="PF02801">
    <property type="entry name" value="Ketoacyl-synt_C"/>
    <property type="match status" value="1"/>
</dbReference>
<dbReference type="InterPro" id="IPR014030">
    <property type="entry name" value="Ketoacyl_synth_N"/>
</dbReference>
<dbReference type="InterPro" id="IPR014043">
    <property type="entry name" value="Acyl_transferase_dom"/>
</dbReference>
<dbReference type="GO" id="GO:1901336">
    <property type="term" value="P:lactone biosynthetic process"/>
    <property type="evidence" value="ECO:0007669"/>
    <property type="project" value="UniProtKB-ARBA"/>
</dbReference>
<dbReference type="SMART" id="SM00823">
    <property type="entry name" value="PKS_PP"/>
    <property type="match status" value="1"/>
</dbReference>
<feature type="domain" description="PKS/mFAS DH" evidence="10">
    <location>
        <begin position="933"/>
        <end position="1241"/>
    </location>
</feature>
<evidence type="ECO:0000256" key="2">
    <source>
        <dbReference type="ARBA" id="ARBA00022553"/>
    </source>
</evidence>
<dbReference type="PROSITE" id="PS52004">
    <property type="entry name" value="KS3_2"/>
    <property type="match status" value="1"/>
</dbReference>
<dbReference type="GO" id="GO:0031177">
    <property type="term" value="F:phosphopantetheine binding"/>
    <property type="evidence" value="ECO:0007669"/>
    <property type="project" value="InterPro"/>
</dbReference>
<dbReference type="Pfam" id="PF08240">
    <property type="entry name" value="ADH_N"/>
    <property type="match status" value="1"/>
</dbReference>
<protein>
    <submittedName>
        <fullName evidence="11">Uncharacterized protein</fullName>
    </submittedName>
</protein>
<keyword evidence="2" id="KW-0597">Phosphoprotein</keyword>
<dbReference type="Pfam" id="PF00109">
    <property type="entry name" value="ketoacyl-synt"/>
    <property type="match status" value="1"/>
</dbReference>
<feature type="region of interest" description="N-terminal hotdog fold" evidence="7">
    <location>
        <begin position="933"/>
        <end position="1065"/>
    </location>
</feature>
<dbReference type="SMART" id="SM00829">
    <property type="entry name" value="PKS_ER"/>
    <property type="match status" value="1"/>
</dbReference>
<keyword evidence="6" id="KW-0511">Multifunctional enzyme</keyword>